<feature type="transmembrane region" description="Helical" evidence="1">
    <location>
        <begin position="12"/>
        <end position="35"/>
    </location>
</feature>
<keyword evidence="1" id="KW-1133">Transmembrane helix</keyword>
<accession>A0A9D2ME93</accession>
<dbReference type="Proteomes" id="UP000824211">
    <property type="component" value="Unassembled WGS sequence"/>
</dbReference>
<dbReference type="EMBL" id="DWXX01000097">
    <property type="protein sequence ID" value="HJB59136.1"/>
    <property type="molecule type" value="Genomic_DNA"/>
</dbReference>
<reference evidence="2" key="1">
    <citation type="journal article" date="2021" name="PeerJ">
        <title>Extensive microbial diversity within the chicken gut microbiome revealed by metagenomics and culture.</title>
        <authorList>
            <person name="Gilroy R."/>
            <person name="Ravi A."/>
            <person name="Getino M."/>
            <person name="Pursley I."/>
            <person name="Horton D.L."/>
            <person name="Alikhan N.F."/>
            <person name="Baker D."/>
            <person name="Gharbi K."/>
            <person name="Hall N."/>
            <person name="Watson M."/>
            <person name="Adriaenssens E.M."/>
            <person name="Foster-Nyarko E."/>
            <person name="Jarju S."/>
            <person name="Secka A."/>
            <person name="Antonio M."/>
            <person name="Oren A."/>
            <person name="Chaudhuri R.R."/>
            <person name="La Ragione R."/>
            <person name="Hildebrand F."/>
            <person name="Pallen M.J."/>
        </authorList>
    </citation>
    <scope>NUCLEOTIDE SEQUENCE</scope>
    <source>
        <strain evidence="2">ChiHjej9B8-13557</strain>
    </source>
</reference>
<keyword evidence="1" id="KW-0472">Membrane</keyword>
<proteinExistence type="predicted"/>
<dbReference type="AlphaFoldDB" id="A0A9D2ME93"/>
<comment type="caution">
    <text evidence="2">The sequence shown here is derived from an EMBL/GenBank/DDBJ whole genome shotgun (WGS) entry which is preliminary data.</text>
</comment>
<sequence>MQPRHRQHYFARIPTIALLIFLGIAPWLAAVLFILRAIDRDAEKRELGQGKYAGPAYRAQQPQTAGAAYDYAAQYGPAARDLPTAEQRRAQKRRQSLTKWCTVLGAILLFVGAVSLPETISALAAAVHYAGGWVGWAFEDLAANIAQIVGGGGALAVSLHLRRAARLERQLAKVVGDRDNIPLDELFAAAGIPAREGRTLLEQAIDHGCFGPDAYIDNRTDFLIVRGDAPIPAPPAQEEPAPDGETQYQKLLRQLREAAGAIDDGELRAKAARLEKVSGRIFALAEADPAKAEQLRKFTGYYLPTAIKLLRTYAQLEGQGVDGETISSTKQRIEGSLDLLVTAFENQLDKLFQSDALDVSADIAALEGMLSLDGLSGENDFSLS</sequence>
<organism evidence="2 3">
    <name type="scientific">Candidatus Faecalibacterium faecipullorum</name>
    <dbReference type="NCBI Taxonomy" id="2838578"/>
    <lineage>
        <taxon>Bacteria</taxon>
        <taxon>Bacillati</taxon>
        <taxon>Bacillota</taxon>
        <taxon>Clostridia</taxon>
        <taxon>Eubacteriales</taxon>
        <taxon>Oscillospiraceae</taxon>
        <taxon>Faecalibacterium</taxon>
    </lineage>
</organism>
<name>A0A9D2ME93_9FIRM</name>
<reference evidence="2" key="2">
    <citation type="submission" date="2021-04" db="EMBL/GenBank/DDBJ databases">
        <authorList>
            <person name="Gilroy R."/>
        </authorList>
    </citation>
    <scope>NUCLEOTIDE SEQUENCE</scope>
    <source>
        <strain evidence="2">ChiHjej9B8-13557</strain>
    </source>
</reference>
<keyword evidence="1" id="KW-0812">Transmembrane</keyword>
<dbReference type="Pfam" id="PF10112">
    <property type="entry name" value="Halogen_Hydrol"/>
    <property type="match status" value="1"/>
</dbReference>
<gene>
    <name evidence="2" type="ORF">H9771_05715</name>
</gene>
<feature type="transmembrane region" description="Helical" evidence="1">
    <location>
        <begin position="141"/>
        <end position="161"/>
    </location>
</feature>
<dbReference type="InterPro" id="IPR018770">
    <property type="entry name" value="ChloroindolylP_hydrolase"/>
</dbReference>
<evidence type="ECO:0000313" key="2">
    <source>
        <dbReference type="EMBL" id="HJB59136.1"/>
    </source>
</evidence>
<evidence type="ECO:0000313" key="3">
    <source>
        <dbReference type="Proteomes" id="UP000824211"/>
    </source>
</evidence>
<protein>
    <submittedName>
        <fullName evidence="2">5-bromo-4-chloroindolyl phosphate hydrolysis family protein</fullName>
    </submittedName>
</protein>
<evidence type="ECO:0000256" key="1">
    <source>
        <dbReference type="SAM" id="Phobius"/>
    </source>
</evidence>
<feature type="transmembrane region" description="Helical" evidence="1">
    <location>
        <begin position="97"/>
        <end position="116"/>
    </location>
</feature>